<evidence type="ECO:0000313" key="2">
    <source>
        <dbReference type="EMBL" id="VDM17642.1"/>
    </source>
</evidence>
<name>A0A3P7G541_WUCBA</name>
<accession>A0A3P7G541</accession>
<organism evidence="2 3">
    <name type="scientific">Wuchereria bancrofti</name>
    <dbReference type="NCBI Taxonomy" id="6293"/>
    <lineage>
        <taxon>Eukaryota</taxon>
        <taxon>Metazoa</taxon>
        <taxon>Ecdysozoa</taxon>
        <taxon>Nematoda</taxon>
        <taxon>Chromadorea</taxon>
        <taxon>Rhabditida</taxon>
        <taxon>Spirurina</taxon>
        <taxon>Spiruromorpha</taxon>
        <taxon>Filarioidea</taxon>
        <taxon>Onchocercidae</taxon>
        <taxon>Wuchereria</taxon>
    </lineage>
</organism>
<protein>
    <recommendedName>
        <fullName evidence="1">Cytochrome b5 heme-binding domain-containing protein</fullName>
    </recommendedName>
</protein>
<dbReference type="SUPFAM" id="SSF55856">
    <property type="entry name" value="Cytochrome b5-like heme/steroid binding domain"/>
    <property type="match status" value="1"/>
</dbReference>
<gene>
    <name evidence="2" type="ORF">WBA_LOCUS9810</name>
</gene>
<dbReference type="AlphaFoldDB" id="A0A3P7G541"/>
<dbReference type="Gene3D" id="3.10.120.10">
    <property type="entry name" value="Cytochrome b5-like heme/steroid binding domain"/>
    <property type="match status" value="1"/>
</dbReference>
<sequence>MILNNAENWKKTIMKEDRNATKVCNLRERPLLIRVNGILYDIALFASKHPGGQKVLKHLAGENVDEYMNGTKRILGVKHAHSAAAYRMLKKYSVDNCYEICNV</sequence>
<dbReference type="InterPro" id="IPR001199">
    <property type="entry name" value="Cyt_B5-like_heme/steroid-bd"/>
</dbReference>
<evidence type="ECO:0000259" key="1">
    <source>
        <dbReference type="PROSITE" id="PS50255"/>
    </source>
</evidence>
<keyword evidence="3" id="KW-1185">Reference proteome</keyword>
<proteinExistence type="predicted"/>
<dbReference type="Proteomes" id="UP000270924">
    <property type="component" value="Unassembled WGS sequence"/>
</dbReference>
<dbReference type="PROSITE" id="PS50255">
    <property type="entry name" value="CYTOCHROME_B5_2"/>
    <property type="match status" value="1"/>
</dbReference>
<reference evidence="2 3" key="1">
    <citation type="submission" date="2018-11" db="EMBL/GenBank/DDBJ databases">
        <authorList>
            <consortium name="Pathogen Informatics"/>
        </authorList>
    </citation>
    <scope>NUCLEOTIDE SEQUENCE [LARGE SCALE GENOMIC DNA]</scope>
</reference>
<dbReference type="EMBL" id="UYWW01010319">
    <property type="protein sequence ID" value="VDM17642.1"/>
    <property type="molecule type" value="Genomic_DNA"/>
</dbReference>
<dbReference type="Pfam" id="PF00173">
    <property type="entry name" value="Cyt-b5"/>
    <property type="match status" value="1"/>
</dbReference>
<evidence type="ECO:0000313" key="3">
    <source>
        <dbReference type="Proteomes" id="UP000270924"/>
    </source>
</evidence>
<dbReference type="OrthoDB" id="2204368at2759"/>
<dbReference type="InParanoid" id="A0A3P7G541"/>
<dbReference type="InterPro" id="IPR036400">
    <property type="entry name" value="Cyt_B5-like_heme/steroid_sf"/>
</dbReference>
<feature type="domain" description="Cytochrome b5 heme-binding" evidence="1">
    <location>
        <begin position="33"/>
        <end position="98"/>
    </location>
</feature>